<accession>A0A1G7Y544</accession>
<dbReference type="PANTHER" id="PTHR45138">
    <property type="entry name" value="REGULATORY COMPONENTS OF SENSORY TRANSDUCTION SYSTEM"/>
    <property type="match status" value="1"/>
</dbReference>
<evidence type="ECO:0000256" key="3">
    <source>
        <dbReference type="SAM" id="Phobius"/>
    </source>
</evidence>
<feature type="transmembrane region" description="Helical" evidence="3">
    <location>
        <begin position="66"/>
        <end position="82"/>
    </location>
</feature>
<gene>
    <name evidence="5" type="ORF">SAMN05216466_10637</name>
</gene>
<keyword evidence="3" id="KW-0472">Membrane</keyword>
<keyword evidence="3" id="KW-0812">Transmembrane</keyword>
<dbReference type="NCBIfam" id="TIGR00254">
    <property type="entry name" value="GGDEF"/>
    <property type="match status" value="1"/>
</dbReference>
<dbReference type="PANTHER" id="PTHR45138:SF9">
    <property type="entry name" value="DIGUANYLATE CYCLASE DGCM-RELATED"/>
    <property type="match status" value="1"/>
</dbReference>
<feature type="transmembrane region" description="Helical" evidence="3">
    <location>
        <begin position="165"/>
        <end position="186"/>
    </location>
</feature>
<protein>
    <recommendedName>
        <fullName evidence="1">diguanylate cyclase</fullName>
        <ecNumber evidence="1">2.7.7.65</ecNumber>
    </recommendedName>
</protein>
<comment type="catalytic activity">
    <reaction evidence="2">
        <text>2 GTP = 3',3'-c-di-GMP + 2 diphosphate</text>
        <dbReference type="Rhea" id="RHEA:24898"/>
        <dbReference type="ChEBI" id="CHEBI:33019"/>
        <dbReference type="ChEBI" id="CHEBI:37565"/>
        <dbReference type="ChEBI" id="CHEBI:58805"/>
        <dbReference type="EC" id="2.7.7.65"/>
    </reaction>
</comment>
<keyword evidence="3" id="KW-1133">Transmembrane helix</keyword>
<evidence type="ECO:0000259" key="4">
    <source>
        <dbReference type="PROSITE" id="PS50887"/>
    </source>
</evidence>
<dbReference type="InterPro" id="IPR029787">
    <property type="entry name" value="Nucleotide_cyclase"/>
</dbReference>
<proteinExistence type="predicted"/>
<organism evidence="5 6">
    <name type="scientific">Paraburkholderia phenazinium</name>
    <dbReference type="NCBI Taxonomy" id="60549"/>
    <lineage>
        <taxon>Bacteria</taxon>
        <taxon>Pseudomonadati</taxon>
        <taxon>Pseudomonadota</taxon>
        <taxon>Betaproteobacteria</taxon>
        <taxon>Burkholderiales</taxon>
        <taxon>Burkholderiaceae</taxon>
        <taxon>Paraburkholderia</taxon>
    </lineage>
</organism>
<dbReference type="GO" id="GO:0005886">
    <property type="term" value="C:plasma membrane"/>
    <property type="evidence" value="ECO:0007669"/>
    <property type="project" value="TreeGrafter"/>
</dbReference>
<evidence type="ECO:0000313" key="6">
    <source>
        <dbReference type="Proteomes" id="UP000199706"/>
    </source>
</evidence>
<reference evidence="5 6" key="1">
    <citation type="submission" date="2016-10" db="EMBL/GenBank/DDBJ databases">
        <authorList>
            <person name="de Groot N.N."/>
        </authorList>
    </citation>
    <scope>NUCLEOTIDE SEQUENCE [LARGE SCALE GENOMIC DNA]</scope>
    <source>
        <strain evidence="5 6">LMG 2247</strain>
    </source>
</reference>
<dbReference type="EC" id="2.7.7.65" evidence="1"/>
<feature type="transmembrane region" description="Helical" evidence="3">
    <location>
        <begin position="87"/>
        <end position="105"/>
    </location>
</feature>
<dbReference type="InterPro" id="IPR000160">
    <property type="entry name" value="GGDEF_dom"/>
</dbReference>
<dbReference type="AlphaFoldDB" id="A0A1G7Y544"/>
<name>A0A1G7Y544_9BURK</name>
<dbReference type="GO" id="GO:1902201">
    <property type="term" value="P:negative regulation of bacterial-type flagellum-dependent cell motility"/>
    <property type="evidence" value="ECO:0007669"/>
    <property type="project" value="TreeGrafter"/>
</dbReference>
<dbReference type="SUPFAM" id="SSF55073">
    <property type="entry name" value="Nucleotide cyclase"/>
    <property type="match status" value="1"/>
</dbReference>
<dbReference type="CDD" id="cd01949">
    <property type="entry name" value="GGDEF"/>
    <property type="match status" value="1"/>
</dbReference>
<dbReference type="Pfam" id="PF00990">
    <property type="entry name" value="GGDEF"/>
    <property type="match status" value="1"/>
</dbReference>
<dbReference type="RefSeq" id="WP_175772586.1">
    <property type="nucleotide sequence ID" value="NZ_CADERL010000012.1"/>
</dbReference>
<dbReference type="Proteomes" id="UP000199706">
    <property type="component" value="Unassembled WGS sequence"/>
</dbReference>
<sequence length="356" mass="39616">MRFVQKIRSLQREMVFRDPSEKKLFWHSSAIGLRHLAVCVQVFGIVGWMLSRVFANPGARFDRTETVAALIGMLIGTVTTYLARSVLINAIGCFLCAAAVAFGFYSNASGTLNPELWIMPMGILITVGMAPVFSDYYSYLASALAVWFIISYGHIDSIIKSPEASWIVLFIVSGVLLGVLLNWLFVRERQKIFLVQRELIKLAFKDTLTGIDNRRSLMEAMQNYHARAASNDFYFLLIDIDDFKRVNDTSGHDVGDEVLVAVAEIIDRYTQTHARGRLGGEEFGVVFAGEESAACALAKQLCESVAKLRISTHAITISIGISRLSEAMSVAEIFRTADQGLYEAKRQGKNQYILIS</sequence>
<dbReference type="InterPro" id="IPR050469">
    <property type="entry name" value="Diguanylate_Cyclase"/>
</dbReference>
<feature type="transmembrane region" description="Helical" evidence="3">
    <location>
        <begin position="140"/>
        <end position="159"/>
    </location>
</feature>
<dbReference type="GO" id="GO:0043709">
    <property type="term" value="P:cell adhesion involved in single-species biofilm formation"/>
    <property type="evidence" value="ECO:0007669"/>
    <property type="project" value="TreeGrafter"/>
</dbReference>
<dbReference type="Gene3D" id="3.30.70.270">
    <property type="match status" value="1"/>
</dbReference>
<feature type="domain" description="GGDEF" evidence="4">
    <location>
        <begin position="231"/>
        <end position="356"/>
    </location>
</feature>
<dbReference type="InterPro" id="IPR043128">
    <property type="entry name" value="Rev_trsase/Diguanyl_cyclase"/>
</dbReference>
<dbReference type="PROSITE" id="PS50887">
    <property type="entry name" value="GGDEF"/>
    <property type="match status" value="1"/>
</dbReference>
<feature type="transmembrane region" description="Helical" evidence="3">
    <location>
        <begin position="117"/>
        <end position="133"/>
    </location>
</feature>
<evidence type="ECO:0000256" key="1">
    <source>
        <dbReference type="ARBA" id="ARBA00012528"/>
    </source>
</evidence>
<dbReference type="EMBL" id="FNCJ01000006">
    <property type="protein sequence ID" value="SDG91483.1"/>
    <property type="molecule type" value="Genomic_DNA"/>
</dbReference>
<dbReference type="SMART" id="SM00267">
    <property type="entry name" value="GGDEF"/>
    <property type="match status" value="1"/>
</dbReference>
<evidence type="ECO:0000313" key="5">
    <source>
        <dbReference type="EMBL" id="SDG91483.1"/>
    </source>
</evidence>
<feature type="transmembrane region" description="Helical" evidence="3">
    <location>
        <begin position="24"/>
        <end position="46"/>
    </location>
</feature>
<evidence type="ECO:0000256" key="2">
    <source>
        <dbReference type="ARBA" id="ARBA00034247"/>
    </source>
</evidence>
<dbReference type="GO" id="GO:0052621">
    <property type="term" value="F:diguanylate cyclase activity"/>
    <property type="evidence" value="ECO:0007669"/>
    <property type="project" value="UniProtKB-EC"/>
</dbReference>